<feature type="transmembrane region" description="Helical" evidence="12">
    <location>
        <begin position="63"/>
        <end position="80"/>
    </location>
</feature>
<dbReference type="Pfam" id="PF13632">
    <property type="entry name" value="Glyco_trans_2_3"/>
    <property type="match status" value="1"/>
</dbReference>
<dbReference type="NCBIfam" id="NF003958">
    <property type="entry name" value="PRK05454.2-1"/>
    <property type="match status" value="1"/>
</dbReference>
<proteinExistence type="inferred from homology"/>
<name>A0A437RG01_9BURK</name>
<dbReference type="Gene3D" id="3.90.550.10">
    <property type="entry name" value="Spore Coat Polysaccharide Biosynthesis Protein SpsA, Chain A"/>
    <property type="match status" value="1"/>
</dbReference>
<comment type="pathway">
    <text evidence="2">Glycan metabolism; osmoregulated periplasmic glucan (OPG) biosynthesis.</text>
</comment>
<keyword evidence="6" id="KW-0997">Cell inner membrane</keyword>
<feature type="transmembrane region" description="Helical" evidence="12">
    <location>
        <begin position="465"/>
        <end position="486"/>
    </location>
</feature>
<dbReference type="EMBL" id="SACR01000004">
    <property type="protein sequence ID" value="RVU45638.1"/>
    <property type="molecule type" value="Genomic_DNA"/>
</dbReference>
<comment type="subcellular location">
    <subcellularLocation>
        <location evidence="1">Cell inner membrane</location>
        <topology evidence="1">Multi-pass membrane protein</topology>
    </subcellularLocation>
</comment>
<accession>A0A437RG01</accession>
<dbReference type="InterPro" id="IPR001173">
    <property type="entry name" value="Glyco_trans_2-like"/>
</dbReference>
<comment type="similarity">
    <text evidence="3">Belongs to the glycosyltransferase 2 family. OpgH subfamily.</text>
</comment>
<evidence type="ECO:0000259" key="13">
    <source>
        <dbReference type="Pfam" id="PF13632"/>
    </source>
</evidence>
<dbReference type="OrthoDB" id="9775281at2"/>
<evidence type="ECO:0000256" key="5">
    <source>
        <dbReference type="ARBA" id="ARBA00022475"/>
    </source>
</evidence>
<evidence type="ECO:0000256" key="3">
    <source>
        <dbReference type="ARBA" id="ARBA00009337"/>
    </source>
</evidence>
<dbReference type="InterPro" id="IPR050321">
    <property type="entry name" value="Glycosyltr_2/OpgH_subfam"/>
</dbReference>
<evidence type="ECO:0000256" key="12">
    <source>
        <dbReference type="SAM" id="Phobius"/>
    </source>
</evidence>
<evidence type="ECO:0000256" key="10">
    <source>
        <dbReference type="ARBA" id="ARBA00022989"/>
    </source>
</evidence>
<evidence type="ECO:0000256" key="8">
    <source>
        <dbReference type="ARBA" id="ARBA00022679"/>
    </source>
</evidence>
<dbReference type="Proteomes" id="UP000285575">
    <property type="component" value="Unassembled WGS sequence"/>
</dbReference>
<feature type="domain" description="Glycosyltransferase 2-like" evidence="13">
    <location>
        <begin position="248"/>
        <end position="474"/>
    </location>
</feature>
<evidence type="ECO:0000256" key="7">
    <source>
        <dbReference type="ARBA" id="ARBA00022676"/>
    </source>
</evidence>
<evidence type="ECO:0000256" key="2">
    <source>
        <dbReference type="ARBA" id="ARBA00005001"/>
    </source>
</evidence>
<dbReference type="PANTHER" id="PTHR43867">
    <property type="entry name" value="CELLULOSE SYNTHASE CATALYTIC SUBUNIT A [UDP-FORMING]"/>
    <property type="match status" value="1"/>
</dbReference>
<evidence type="ECO:0000256" key="1">
    <source>
        <dbReference type="ARBA" id="ARBA00004429"/>
    </source>
</evidence>
<evidence type="ECO:0000313" key="14">
    <source>
        <dbReference type="EMBL" id="RVU45638.1"/>
    </source>
</evidence>
<feature type="transmembrane region" description="Helical" evidence="12">
    <location>
        <begin position="425"/>
        <end position="445"/>
    </location>
</feature>
<evidence type="ECO:0000313" key="15">
    <source>
        <dbReference type="Proteomes" id="UP000285575"/>
    </source>
</evidence>
<keyword evidence="5" id="KW-1003">Cell membrane</keyword>
<feature type="transmembrane region" description="Helical" evidence="12">
    <location>
        <begin position="100"/>
        <end position="124"/>
    </location>
</feature>
<keyword evidence="7" id="KW-0328">Glycosyltransferase</keyword>
<sequence>MARKAQRRYTHNAAPALQRGSMVPRPWRGLRAGLADLLAGRSEAPAEMPLQAWQLSAVRRRHALLACVLLCAAIATALLLQTQPPVDGGWGLNALRTVQVGLFALLFAWVAAGCVTAVMGYFSLRRGDTHGLRYADVAHRAISADARTAVIMPICNENVATVFAGLAATAESVVAAGGARLVEFYVLSDTGDTALRANERQAWEALRDRFAATGLRVHYRWRARRTQRKAGNVADFCRRWGRRHRYMVVLDADSVMSGEAVLGLVRLMEATPQAGIIQSAPVTCGLDTLHARSQQFAGRVTGRLFGAGMQYWQLGESHYWGHNAIIRIAPFMQHCALAALPGRGGLSGHILSHDFVEAALMRRAGWQTWLVPDLPGSWEQQPPHLLAELQRDRRWCQGNLQNARLIAEPGLHGVHRAMFFTGAMAYLSAPLWLGFVGLGLVLWALGGHSLVNVSQVLGDASLAALWAATLALLMLPRALGVALVLHEGKEAQYGGTLALLGSALLEALMSALQAPVRMAAHTVFVLGALTGLQLQWKSPPREAERLRWRDAAPALLPLSVLAGVGLAVAAWAGSDAVLWLLPVALPLLAAWPVAVWAGRPGPGLALRRAGLLLTPEEVAPAPALRRAWAQAAMPAPEAYFKPAQLA</sequence>
<dbReference type="NCBIfam" id="NF003960">
    <property type="entry name" value="PRK05454.2-3"/>
    <property type="match status" value="1"/>
</dbReference>
<dbReference type="InterPro" id="IPR029044">
    <property type="entry name" value="Nucleotide-diphossugar_trans"/>
</dbReference>
<keyword evidence="9 12" id="KW-0812">Transmembrane</keyword>
<dbReference type="GO" id="GO:0016758">
    <property type="term" value="F:hexosyltransferase activity"/>
    <property type="evidence" value="ECO:0007669"/>
    <property type="project" value="TreeGrafter"/>
</dbReference>
<dbReference type="SUPFAM" id="SSF53448">
    <property type="entry name" value="Nucleotide-diphospho-sugar transferases"/>
    <property type="match status" value="1"/>
</dbReference>
<keyword evidence="15" id="KW-1185">Reference proteome</keyword>
<keyword evidence="11 12" id="KW-0472">Membrane</keyword>
<comment type="caution">
    <text evidence="14">The sequence shown here is derived from an EMBL/GenBank/DDBJ whole genome shotgun (WGS) entry which is preliminary data.</text>
</comment>
<dbReference type="CDD" id="cd04191">
    <property type="entry name" value="Glucan_BSP_MdoH"/>
    <property type="match status" value="1"/>
</dbReference>
<feature type="transmembrane region" description="Helical" evidence="12">
    <location>
        <begin position="578"/>
        <end position="598"/>
    </location>
</feature>
<gene>
    <name evidence="14" type="primary">mdoH</name>
    <name evidence="14" type="ORF">EOE66_14160</name>
</gene>
<keyword evidence="8 14" id="KW-0808">Transferase</keyword>
<organism evidence="14 15">
    <name type="scientific">Rubrivivax rivuli</name>
    <dbReference type="NCBI Taxonomy" id="1862385"/>
    <lineage>
        <taxon>Bacteria</taxon>
        <taxon>Pseudomonadati</taxon>
        <taxon>Pseudomonadota</taxon>
        <taxon>Betaproteobacteria</taxon>
        <taxon>Burkholderiales</taxon>
        <taxon>Sphaerotilaceae</taxon>
        <taxon>Rubrivivax</taxon>
    </lineage>
</organism>
<dbReference type="GO" id="GO:0005886">
    <property type="term" value="C:plasma membrane"/>
    <property type="evidence" value="ECO:0007669"/>
    <property type="project" value="UniProtKB-SubCell"/>
</dbReference>
<dbReference type="PANTHER" id="PTHR43867:SF5">
    <property type="entry name" value="GLUCANS BIOSYNTHESIS GLUCOSYLTRANSFERASE H"/>
    <property type="match status" value="1"/>
</dbReference>
<evidence type="ECO:0000256" key="9">
    <source>
        <dbReference type="ARBA" id="ARBA00022692"/>
    </source>
</evidence>
<feature type="transmembrane region" description="Helical" evidence="12">
    <location>
        <begin position="554"/>
        <end position="572"/>
    </location>
</feature>
<keyword evidence="10 12" id="KW-1133">Transmembrane helix</keyword>
<dbReference type="NCBIfam" id="NF003962">
    <property type="entry name" value="PRK05454.2-5"/>
    <property type="match status" value="1"/>
</dbReference>
<evidence type="ECO:0000256" key="11">
    <source>
        <dbReference type="ARBA" id="ARBA00023136"/>
    </source>
</evidence>
<protein>
    <recommendedName>
        <fullName evidence="4">Glucans biosynthesis glucosyltransferase H</fullName>
    </recommendedName>
</protein>
<dbReference type="AlphaFoldDB" id="A0A437RG01"/>
<evidence type="ECO:0000256" key="6">
    <source>
        <dbReference type="ARBA" id="ARBA00022519"/>
    </source>
</evidence>
<reference evidence="14 15" key="1">
    <citation type="submission" date="2019-01" db="EMBL/GenBank/DDBJ databases">
        <authorList>
            <person name="Chen W.-M."/>
        </authorList>
    </citation>
    <scope>NUCLEOTIDE SEQUENCE [LARGE SCALE GENOMIC DNA]</scope>
    <source>
        <strain evidence="14 15">KYPY4</strain>
    </source>
</reference>
<evidence type="ECO:0000256" key="4">
    <source>
        <dbReference type="ARBA" id="ARBA00020585"/>
    </source>
</evidence>